<protein>
    <recommendedName>
        <fullName evidence="2">Deltamethrin resistance protein prag01 domain-containing protein</fullName>
    </recommendedName>
</protein>
<dbReference type="Proteomes" id="UP000095300">
    <property type="component" value="Unassembled WGS sequence"/>
</dbReference>
<dbReference type="PANTHER" id="PTHR22133:SF2">
    <property type="entry name" value="AT01821P-RELATED"/>
    <property type="match status" value="1"/>
</dbReference>
<keyword evidence="1" id="KW-0812">Transmembrane</keyword>
<keyword evidence="4" id="KW-1185">Reference proteome</keyword>
<evidence type="ECO:0000256" key="1">
    <source>
        <dbReference type="SAM" id="Phobius"/>
    </source>
</evidence>
<gene>
    <name evidence="3" type="primary">106096380</name>
</gene>
<dbReference type="VEuPathDB" id="VectorBase:SCAU005256"/>
<keyword evidence="1" id="KW-1133">Transmembrane helix</keyword>
<dbReference type="EnsemblMetazoa" id="SCAU005256-RA">
    <property type="protein sequence ID" value="SCAU005256-PA"/>
    <property type="gene ID" value="SCAU005256"/>
</dbReference>
<reference evidence="3" key="1">
    <citation type="submission" date="2020-05" db="UniProtKB">
        <authorList>
            <consortium name="EnsemblMetazoa"/>
        </authorList>
    </citation>
    <scope>IDENTIFICATION</scope>
    <source>
        <strain evidence="3">USDA</strain>
    </source>
</reference>
<dbReference type="InterPro" id="IPR031973">
    <property type="entry name" value="Deltameth_res_prag01"/>
</dbReference>
<dbReference type="STRING" id="35570.A0A1I8P6K4"/>
<feature type="transmembrane region" description="Helical" evidence="1">
    <location>
        <begin position="60"/>
        <end position="83"/>
    </location>
</feature>
<sequence>MFPTNLLKQGKGIFRSIHTNAFRKAQFKDGGQHATFNDMPIPQGCWHEANARCQTRYMTILLSGIGALVGSVAFVAQSGLLVLNYTVPDYPYEDEE</sequence>
<accession>A0A1I8P6K4</accession>
<feature type="domain" description="Deltamethrin resistance protein prag01" evidence="2">
    <location>
        <begin position="37"/>
        <end position="88"/>
    </location>
</feature>
<proteinExistence type="predicted"/>
<keyword evidence="1" id="KW-0472">Membrane</keyword>
<dbReference type="AlphaFoldDB" id="A0A1I8P6K4"/>
<evidence type="ECO:0000313" key="3">
    <source>
        <dbReference type="EnsemblMetazoa" id="SCAU005256-PA"/>
    </source>
</evidence>
<evidence type="ECO:0000259" key="2">
    <source>
        <dbReference type="Pfam" id="PF16020"/>
    </source>
</evidence>
<evidence type="ECO:0000313" key="4">
    <source>
        <dbReference type="Proteomes" id="UP000095300"/>
    </source>
</evidence>
<dbReference type="Pfam" id="PF16020">
    <property type="entry name" value="Deltameth_res"/>
    <property type="match status" value="1"/>
</dbReference>
<organism evidence="3 4">
    <name type="scientific">Stomoxys calcitrans</name>
    <name type="common">Stable fly</name>
    <name type="synonym">Conops calcitrans</name>
    <dbReference type="NCBI Taxonomy" id="35570"/>
    <lineage>
        <taxon>Eukaryota</taxon>
        <taxon>Metazoa</taxon>
        <taxon>Ecdysozoa</taxon>
        <taxon>Arthropoda</taxon>
        <taxon>Hexapoda</taxon>
        <taxon>Insecta</taxon>
        <taxon>Pterygota</taxon>
        <taxon>Neoptera</taxon>
        <taxon>Endopterygota</taxon>
        <taxon>Diptera</taxon>
        <taxon>Brachycera</taxon>
        <taxon>Muscomorpha</taxon>
        <taxon>Muscoidea</taxon>
        <taxon>Muscidae</taxon>
        <taxon>Stomoxys</taxon>
    </lineage>
</organism>
<dbReference type="PANTHER" id="PTHR22133">
    <property type="entry name" value="AT01821P-RELATED"/>
    <property type="match status" value="1"/>
</dbReference>
<name>A0A1I8P6K4_STOCA</name>